<dbReference type="InterPro" id="IPR015940">
    <property type="entry name" value="UBA"/>
</dbReference>
<keyword evidence="2" id="KW-1185">Reference proteome</keyword>
<reference evidence="1 2" key="1">
    <citation type="submission" date="2024-02" db="EMBL/GenBank/DDBJ databases">
        <authorList>
            <person name="Chen Y."/>
            <person name="Shah S."/>
            <person name="Dougan E. K."/>
            <person name="Thang M."/>
            <person name="Chan C."/>
        </authorList>
    </citation>
    <scope>NUCLEOTIDE SEQUENCE [LARGE SCALE GENOMIC DNA]</scope>
</reference>
<dbReference type="EMBL" id="CAXAMN010009602">
    <property type="protein sequence ID" value="CAK9029311.1"/>
    <property type="molecule type" value="Genomic_DNA"/>
</dbReference>
<dbReference type="Gene3D" id="1.10.8.10">
    <property type="entry name" value="DNA helicase RuvA subunit, C-terminal domain"/>
    <property type="match status" value="1"/>
</dbReference>
<gene>
    <name evidence="1" type="ORF">CCMP2556_LOCUS17440</name>
</gene>
<organism evidence="1 2">
    <name type="scientific">Durusdinium trenchii</name>
    <dbReference type="NCBI Taxonomy" id="1381693"/>
    <lineage>
        <taxon>Eukaryota</taxon>
        <taxon>Sar</taxon>
        <taxon>Alveolata</taxon>
        <taxon>Dinophyceae</taxon>
        <taxon>Suessiales</taxon>
        <taxon>Symbiodiniaceae</taxon>
        <taxon>Durusdinium</taxon>
    </lineage>
</organism>
<name>A0ABP0KQY7_9DINO</name>
<comment type="caution">
    <text evidence="1">The sequence shown here is derived from an EMBL/GenBank/DDBJ whole genome shotgun (WGS) entry which is preliminary data.</text>
</comment>
<dbReference type="InterPro" id="IPR009060">
    <property type="entry name" value="UBA-like_sf"/>
</dbReference>
<dbReference type="SMART" id="SM00165">
    <property type="entry name" value="UBA"/>
    <property type="match status" value="1"/>
</dbReference>
<sequence>MAVLLNNGLLGSSAAVPKLCSHQPSTSSPHQPRHRGSVGLLAALLVEQKHSTTPFDLTDDVSRQKATTRVKTYAAGALPKLVAAATTSTSLRQRSVDEQPESVASLVNMGFSEEQAKDALDMFRGNVERAAEYLSSAFSSGEDPLE</sequence>
<dbReference type="Pfam" id="PF00627">
    <property type="entry name" value="UBA"/>
    <property type="match status" value="1"/>
</dbReference>
<dbReference type="SUPFAM" id="SSF46934">
    <property type="entry name" value="UBA-like"/>
    <property type="match status" value="1"/>
</dbReference>
<dbReference type="PROSITE" id="PS50030">
    <property type="entry name" value="UBA"/>
    <property type="match status" value="1"/>
</dbReference>
<protein>
    <submittedName>
        <fullName evidence="1">Uncharacterized protein</fullName>
    </submittedName>
</protein>
<proteinExistence type="predicted"/>
<dbReference type="Proteomes" id="UP001642484">
    <property type="component" value="Unassembled WGS sequence"/>
</dbReference>
<evidence type="ECO:0000313" key="1">
    <source>
        <dbReference type="EMBL" id="CAK9029311.1"/>
    </source>
</evidence>
<accession>A0ABP0KQY7</accession>
<evidence type="ECO:0000313" key="2">
    <source>
        <dbReference type="Proteomes" id="UP001642484"/>
    </source>
</evidence>